<organism evidence="4 5">
    <name type="scientific">Candidatus Merdicola faecigallinarum</name>
    <dbReference type="NCBI Taxonomy" id="2840862"/>
    <lineage>
        <taxon>Bacteria</taxon>
        <taxon>Bacillati</taxon>
        <taxon>Bacillota</taxon>
        <taxon>Clostridia</taxon>
        <taxon>Candidatus Merdicola</taxon>
    </lineage>
</organism>
<name>A0A9D1S8Z9_9FIRM</name>
<keyword evidence="1" id="KW-0808">Transferase</keyword>
<dbReference type="SUPFAM" id="SSF69593">
    <property type="entry name" value="Glycerol-3-phosphate (1)-acyltransferase"/>
    <property type="match status" value="1"/>
</dbReference>
<gene>
    <name evidence="4" type="ORF">IAB70_01645</name>
</gene>
<dbReference type="Pfam" id="PF01553">
    <property type="entry name" value="Acyltransferase"/>
    <property type="match status" value="1"/>
</dbReference>
<keyword evidence="2 4" id="KW-0012">Acyltransferase</keyword>
<evidence type="ECO:0000259" key="3">
    <source>
        <dbReference type="SMART" id="SM00563"/>
    </source>
</evidence>
<dbReference type="GO" id="GO:0006654">
    <property type="term" value="P:phosphatidic acid biosynthetic process"/>
    <property type="evidence" value="ECO:0007669"/>
    <property type="project" value="TreeGrafter"/>
</dbReference>
<dbReference type="Proteomes" id="UP000824093">
    <property type="component" value="Unassembled WGS sequence"/>
</dbReference>
<dbReference type="EMBL" id="DVNH01000015">
    <property type="protein sequence ID" value="HIU51320.1"/>
    <property type="molecule type" value="Genomic_DNA"/>
</dbReference>
<evidence type="ECO:0000313" key="5">
    <source>
        <dbReference type="Proteomes" id="UP000824093"/>
    </source>
</evidence>
<sequence length="202" mass="22902">MKTFFKKILRVIVRSAIYAYCKVVYRLKVTGKENILKEGPVIYCGNHRTYLDPPLIVITARRHVRFLAKEELKKNPLFAFLGVVFEGIYVKRDNKDISALKTTLKALKNGECVALFPEGTRNGLEKGEDVKEGAAFFALKTGAKVQPVGIYGGEKPFKKVYVNYGKPMDYSEYASKNPDKETLEKVSKDIMDNIIKLTKEPQ</sequence>
<dbReference type="CDD" id="cd07989">
    <property type="entry name" value="LPLAT_AGPAT-like"/>
    <property type="match status" value="1"/>
</dbReference>
<dbReference type="PANTHER" id="PTHR10434">
    <property type="entry name" value="1-ACYL-SN-GLYCEROL-3-PHOSPHATE ACYLTRANSFERASE"/>
    <property type="match status" value="1"/>
</dbReference>
<protein>
    <submittedName>
        <fullName evidence="4">1-acyl-sn-glycerol-3-phosphate acyltransferase</fullName>
    </submittedName>
</protein>
<evidence type="ECO:0000313" key="4">
    <source>
        <dbReference type="EMBL" id="HIU51320.1"/>
    </source>
</evidence>
<feature type="domain" description="Phospholipid/glycerol acyltransferase" evidence="3">
    <location>
        <begin position="41"/>
        <end position="153"/>
    </location>
</feature>
<reference evidence="4" key="1">
    <citation type="submission" date="2020-10" db="EMBL/GenBank/DDBJ databases">
        <authorList>
            <person name="Gilroy R."/>
        </authorList>
    </citation>
    <scope>NUCLEOTIDE SEQUENCE</scope>
    <source>
        <strain evidence="4">CHK195-15760</strain>
    </source>
</reference>
<accession>A0A9D1S8Z9</accession>
<dbReference type="SMART" id="SM00563">
    <property type="entry name" value="PlsC"/>
    <property type="match status" value="1"/>
</dbReference>
<dbReference type="GO" id="GO:0003841">
    <property type="term" value="F:1-acylglycerol-3-phosphate O-acyltransferase activity"/>
    <property type="evidence" value="ECO:0007669"/>
    <property type="project" value="TreeGrafter"/>
</dbReference>
<dbReference type="AlphaFoldDB" id="A0A9D1S8Z9"/>
<dbReference type="PANTHER" id="PTHR10434:SF11">
    <property type="entry name" value="1-ACYL-SN-GLYCEROL-3-PHOSPHATE ACYLTRANSFERASE"/>
    <property type="match status" value="1"/>
</dbReference>
<evidence type="ECO:0000256" key="1">
    <source>
        <dbReference type="ARBA" id="ARBA00022679"/>
    </source>
</evidence>
<evidence type="ECO:0000256" key="2">
    <source>
        <dbReference type="ARBA" id="ARBA00023315"/>
    </source>
</evidence>
<comment type="caution">
    <text evidence="4">The sequence shown here is derived from an EMBL/GenBank/DDBJ whole genome shotgun (WGS) entry which is preliminary data.</text>
</comment>
<proteinExistence type="predicted"/>
<dbReference type="InterPro" id="IPR002123">
    <property type="entry name" value="Plipid/glycerol_acylTrfase"/>
</dbReference>
<reference evidence="4" key="2">
    <citation type="journal article" date="2021" name="PeerJ">
        <title>Extensive microbial diversity within the chicken gut microbiome revealed by metagenomics and culture.</title>
        <authorList>
            <person name="Gilroy R."/>
            <person name="Ravi A."/>
            <person name="Getino M."/>
            <person name="Pursley I."/>
            <person name="Horton D.L."/>
            <person name="Alikhan N.F."/>
            <person name="Baker D."/>
            <person name="Gharbi K."/>
            <person name="Hall N."/>
            <person name="Watson M."/>
            <person name="Adriaenssens E.M."/>
            <person name="Foster-Nyarko E."/>
            <person name="Jarju S."/>
            <person name="Secka A."/>
            <person name="Antonio M."/>
            <person name="Oren A."/>
            <person name="Chaudhuri R.R."/>
            <person name="La Ragione R."/>
            <person name="Hildebrand F."/>
            <person name="Pallen M.J."/>
        </authorList>
    </citation>
    <scope>NUCLEOTIDE SEQUENCE</scope>
    <source>
        <strain evidence="4">CHK195-15760</strain>
    </source>
</reference>